<keyword evidence="2" id="KW-1185">Reference proteome</keyword>
<sequence>MSSVGSFACLGETNFEHAPQKKCHDMHEMVCSFKVVKCLASAVAKELSSFRSVESWTKLPRTIICSCG</sequence>
<dbReference type="InParanoid" id="A0A0C2ZGX9"/>
<name>A0A0C2ZGX9_9AGAM</name>
<accession>A0A0C2ZGX9</accession>
<proteinExistence type="predicted"/>
<reference evidence="1 2" key="1">
    <citation type="submission" date="2014-04" db="EMBL/GenBank/DDBJ databases">
        <authorList>
            <consortium name="DOE Joint Genome Institute"/>
            <person name="Kuo A."/>
            <person name="Kohler A."/>
            <person name="Nagy L.G."/>
            <person name="Floudas D."/>
            <person name="Copeland A."/>
            <person name="Barry K.W."/>
            <person name="Cichocki N."/>
            <person name="Veneault-Fourrey C."/>
            <person name="LaButti K."/>
            <person name="Lindquist E.A."/>
            <person name="Lipzen A."/>
            <person name="Lundell T."/>
            <person name="Morin E."/>
            <person name="Murat C."/>
            <person name="Sun H."/>
            <person name="Tunlid A."/>
            <person name="Henrissat B."/>
            <person name="Grigoriev I.V."/>
            <person name="Hibbett D.S."/>
            <person name="Martin F."/>
            <person name="Nordberg H.P."/>
            <person name="Cantor M.N."/>
            <person name="Hua S.X."/>
        </authorList>
    </citation>
    <scope>NUCLEOTIDE SEQUENCE [LARGE SCALE GENOMIC DNA]</scope>
    <source>
        <strain evidence="1 2">Foug A</strain>
    </source>
</reference>
<reference evidence="2" key="2">
    <citation type="submission" date="2015-01" db="EMBL/GenBank/DDBJ databases">
        <title>Evolutionary Origins and Diversification of the Mycorrhizal Mutualists.</title>
        <authorList>
            <consortium name="DOE Joint Genome Institute"/>
            <consortium name="Mycorrhizal Genomics Consortium"/>
            <person name="Kohler A."/>
            <person name="Kuo A."/>
            <person name="Nagy L.G."/>
            <person name="Floudas D."/>
            <person name="Copeland A."/>
            <person name="Barry K.W."/>
            <person name="Cichocki N."/>
            <person name="Veneault-Fourrey C."/>
            <person name="LaButti K."/>
            <person name="Lindquist E.A."/>
            <person name="Lipzen A."/>
            <person name="Lundell T."/>
            <person name="Morin E."/>
            <person name="Murat C."/>
            <person name="Riley R."/>
            <person name="Ohm R."/>
            <person name="Sun H."/>
            <person name="Tunlid A."/>
            <person name="Henrissat B."/>
            <person name="Grigoriev I.V."/>
            <person name="Hibbett D.S."/>
            <person name="Martin F."/>
        </authorList>
    </citation>
    <scope>NUCLEOTIDE SEQUENCE [LARGE SCALE GENOMIC DNA]</scope>
    <source>
        <strain evidence="2">Foug A</strain>
    </source>
</reference>
<evidence type="ECO:0000313" key="2">
    <source>
        <dbReference type="Proteomes" id="UP000053989"/>
    </source>
</evidence>
<gene>
    <name evidence="1" type="ORF">SCLCIDRAFT_924921</name>
</gene>
<dbReference type="Proteomes" id="UP000053989">
    <property type="component" value="Unassembled WGS sequence"/>
</dbReference>
<evidence type="ECO:0000313" key="1">
    <source>
        <dbReference type="EMBL" id="KIM60918.1"/>
    </source>
</evidence>
<dbReference type="AlphaFoldDB" id="A0A0C2ZGX9"/>
<dbReference type="EMBL" id="KN822057">
    <property type="protein sequence ID" value="KIM60918.1"/>
    <property type="molecule type" value="Genomic_DNA"/>
</dbReference>
<protein>
    <submittedName>
        <fullName evidence="1">Uncharacterized protein</fullName>
    </submittedName>
</protein>
<organism evidence="1 2">
    <name type="scientific">Scleroderma citrinum Foug A</name>
    <dbReference type="NCBI Taxonomy" id="1036808"/>
    <lineage>
        <taxon>Eukaryota</taxon>
        <taxon>Fungi</taxon>
        <taxon>Dikarya</taxon>
        <taxon>Basidiomycota</taxon>
        <taxon>Agaricomycotina</taxon>
        <taxon>Agaricomycetes</taxon>
        <taxon>Agaricomycetidae</taxon>
        <taxon>Boletales</taxon>
        <taxon>Sclerodermatineae</taxon>
        <taxon>Sclerodermataceae</taxon>
        <taxon>Scleroderma</taxon>
    </lineage>
</organism>
<dbReference type="HOGENOM" id="CLU_2795464_0_0_1"/>